<name>A0A4C1SBS8_EUMVA</name>
<protein>
    <submittedName>
        <fullName evidence="1">Uncharacterized protein</fullName>
    </submittedName>
</protein>
<comment type="caution">
    <text evidence="1">The sequence shown here is derived from an EMBL/GenBank/DDBJ whole genome shotgun (WGS) entry which is preliminary data.</text>
</comment>
<dbReference type="AlphaFoldDB" id="A0A4C1SBS8"/>
<evidence type="ECO:0000313" key="2">
    <source>
        <dbReference type="Proteomes" id="UP000299102"/>
    </source>
</evidence>
<dbReference type="Proteomes" id="UP000299102">
    <property type="component" value="Unassembled WGS sequence"/>
</dbReference>
<proteinExistence type="predicted"/>
<sequence>MGPTRVNVPVTSCTERIPLRDPSQGKSSDVNTLVCCPAASGEAEYCTPTAVYEIRAIIKKSDHMKTLPMLMPCPAQFCPHTARNLFSEATVRDIRGSGLRDDS</sequence>
<reference evidence="1 2" key="1">
    <citation type="journal article" date="2019" name="Commun. Biol.">
        <title>The bagworm genome reveals a unique fibroin gene that provides high tensile strength.</title>
        <authorList>
            <person name="Kono N."/>
            <person name="Nakamura H."/>
            <person name="Ohtoshi R."/>
            <person name="Tomita M."/>
            <person name="Numata K."/>
            <person name="Arakawa K."/>
        </authorList>
    </citation>
    <scope>NUCLEOTIDE SEQUENCE [LARGE SCALE GENOMIC DNA]</scope>
</reference>
<dbReference type="EMBL" id="BGZK01000003">
    <property type="protein sequence ID" value="GBO99551.1"/>
    <property type="molecule type" value="Genomic_DNA"/>
</dbReference>
<organism evidence="1 2">
    <name type="scientific">Eumeta variegata</name>
    <name type="common">Bagworm moth</name>
    <name type="synonym">Eumeta japonica</name>
    <dbReference type="NCBI Taxonomy" id="151549"/>
    <lineage>
        <taxon>Eukaryota</taxon>
        <taxon>Metazoa</taxon>
        <taxon>Ecdysozoa</taxon>
        <taxon>Arthropoda</taxon>
        <taxon>Hexapoda</taxon>
        <taxon>Insecta</taxon>
        <taxon>Pterygota</taxon>
        <taxon>Neoptera</taxon>
        <taxon>Endopterygota</taxon>
        <taxon>Lepidoptera</taxon>
        <taxon>Glossata</taxon>
        <taxon>Ditrysia</taxon>
        <taxon>Tineoidea</taxon>
        <taxon>Psychidae</taxon>
        <taxon>Oiketicinae</taxon>
        <taxon>Eumeta</taxon>
    </lineage>
</organism>
<keyword evidence="2" id="KW-1185">Reference proteome</keyword>
<accession>A0A4C1SBS8</accession>
<evidence type="ECO:0000313" key="1">
    <source>
        <dbReference type="EMBL" id="GBO99551.1"/>
    </source>
</evidence>
<gene>
    <name evidence="1" type="ORF">EVAR_711_1</name>
</gene>